<sequence>MSDSEPLMTTTMALRLQQVPASHGVRWLRHGFKVFKRFPLGFVGLFGMFMFAGLVAMLLPVLGTALLLMALPILSLGFMLATHGALQGHRPTAAVFIAPFRLTPARRKTQLVLCAGYALGTVLIMVLSDWVDGGAFDRFETLLSSGKVDEAKVAEALADPQLALGSLTRLGLAALLSVPFWHASALVHWGGQRSLQALFSSTLAVWRNRGAFFLNAMAWFGVLIAFGVVASLVAALLGLNNFVAVIAVPAGLLFSTIFYASLYFTFIDSFLFTNKDEPPAPAEPDPMA</sequence>
<dbReference type="AlphaFoldDB" id="A0A4R6QHV4"/>
<evidence type="ECO:0000313" key="3">
    <source>
        <dbReference type="Proteomes" id="UP000295361"/>
    </source>
</evidence>
<feature type="transmembrane region" description="Helical" evidence="1">
    <location>
        <begin position="212"/>
        <end position="236"/>
    </location>
</feature>
<evidence type="ECO:0000313" key="2">
    <source>
        <dbReference type="EMBL" id="TDP62132.1"/>
    </source>
</evidence>
<proteinExistence type="predicted"/>
<protein>
    <recommendedName>
        <fullName evidence="4">Transmembrane protein</fullName>
    </recommendedName>
</protein>
<dbReference type="RefSeq" id="WP_133703312.1">
    <property type="nucleotide sequence ID" value="NZ_SNXS01000009.1"/>
</dbReference>
<dbReference type="EMBL" id="SNXS01000009">
    <property type="protein sequence ID" value="TDP62132.1"/>
    <property type="molecule type" value="Genomic_DNA"/>
</dbReference>
<keyword evidence="3" id="KW-1185">Reference proteome</keyword>
<feature type="transmembrane region" description="Helical" evidence="1">
    <location>
        <begin position="242"/>
        <end position="266"/>
    </location>
</feature>
<accession>A0A4R6QHV4</accession>
<comment type="caution">
    <text evidence="2">The sequence shown here is derived from an EMBL/GenBank/DDBJ whole genome shotgun (WGS) entry which is preliminary data.</text>
</comment>
<evidence type="ECO:0008006" key="4">
    <source>
        <dbReference type="Google" id="ProtNLM"/>
    </source>
</evidence>
<feature type="transmembrane region" description="Helical" evidence="1">
    <location>
        <begin position="65"/>
        <end position="86"/>
    </location>
</feature>
<gene>
    <name evidence="2" type="ORF">DES47_109112</name>
</gene>
<evidence type="ECO:0000256" key="1">
    <source>
        <dbReference type="SAM" id="Phobius"/>
    </source>
</evidence>
<dbReference type="Proteomes" id="UP000295361">
    <property type="component" value="Unassembled WGS sequence"/>
</dbReference>
<feature type="transmembrane region" description="Helical" evidence="1">
    <location>
        <begin position="111"/>
        <end position="131"/>
    </location>
</feature>
<dbReference type="NCBIfam" id="NF041043">
    <property type="entry name" value="BPSS1780_fam"/>
    <property type="match status" value="1"/>
</dbReference>
<name>A0A4R6QHV4_9BURK</name>
<reference evidence="2 3" key="1">
    <citation type="submission" date="2019-03" db="EMBL/GenBank/DDBJ databases">
        <title>Genomic Encyclopedia of Type Strains, Phase IV (KMG-IV): sequencing the most valuable type-strain genomes for metagenomic binning, comparative biology and taxonomic classification.</title>
        <authorList>
            <person name="Goeker M."/>
        </authorList>
    </citation>
    <scope>NUCLEOTIDE SEQUENCE [LARGE SCALE GENOMIC DNA]</scope>
    <source>
        <strain evidence="2 3">DSM 16998</strain>
    </source>
</reference>
<dbReference type="InterPro" id="IPR047798">
    <property type="entry name" value="BPSS1780-like"/>
</dbReference>
<feature type="transmembrane region" description="Helical" evidence="1">
    <location>
        <begin position="170"/>
        <end position="191"/>
    </location>
</feature>
<keyword evidence="1" id="KW-1133">Transmembrane helix</keyword>
<keyword evidence="1" id="KW-0472">Membrane</keyword>
<dbReference type="OrthoDB" id="5298483at2"/>
<organism evidence="2 3">
    <name type="scientific">Roseateles toxinivorans</name>
    <dbReference type="NCBI Taxonomy" id="270368"/>
    <lineage>
        <taxon>Bacteria</taxon>
        <taxon>Pseudomonadati</taxon>
        <taxon>Pseudomonadota</taxon>
        <taxon>Betaproteobacteria</taxon>
        <taxon>Burkholderiales</taxon>
        <taxon>Sphaerotilaceae</taxon>
        <taxon>Roseateles</taxon>
    </lineage>
</organism>
<keyword evidence="1" id="KW-0812">Transmembrane</keyword>
<feature type="transmembrane region" description="Helical" evidence="1">
    <location>
        <begin position="38"/>
        <end position="59"/>
    </location>
</feature>
<dbReference type="InParanoid" id="A0A4R6QHV4"/>